<dbReference type="AlphaFoldDB" id="A0AAE8M3D1"/>
<dbReference type="EMBL" id="ONZP01000094">
    <property type="protein sequence ID" value="SPJ73419.1"/>
    <property type="molecule type" value="Genomic_DNA"/>
</dbReference>
<organism evidence="1 2">
    <name type="scientific">Fusarium torulosum</name>
    <dbReference type="NCBI Taxonomy" id="33205"/>
    <lineage>
        <taxon>Eukaryota</taxon>
        <taxon>Fungi</taxon>
        <taxon>Dikarya</taxon>
        <taxon>Ascomycota</taxon>
        <taxon>Pezizomycotina</taxon>
        <taxon>Sordariomycetes</taxon>
        <taxon>Hypocreomycetidae</taxon>
        <taxon>Hypocreales</taxon>
        <taxon>Nectriaceae</taxon>
        <taxon>Fusarium</taxon>
    </lineage>
</organism>
<evidence type="ECO:0000313" key="2">
    <source>
        <dbReference type="Proteomes" id="UP001187734"/>
    </source>
</evidence>
<sequence length="174" mass="19238">MSSEKKARIINEVVKRLWDEKPNAAISLKRYMAETDHIKDIMQAVVKDIGHAIVELDLRDEKAVALNRCKYDLAHAVVSLQPSSSEITYAKKRVRTSTTSSPRMATTAPSALASTAPSRLKFVGVGGFGNEAPGVKDNEPQMEVVLRFPAREYNESPHSLVPGKAEVFLMMKEV</sequence>
<accession>A0AAE8M3D1</accession>
<gene>
    <name evidence="1" type="ORF">FTOL_03149</name>
</gene>
<comment type="caution">
    <text evidence="1">The sequence shown here is derived from an EMBL/GenBank/DDBJ whole genome shotgun (WGS) entry which is preliminary data.</text>
</comment>
<dbReference type="Proteomes" id="UP001187734">
    <property type="component" value="Unassembled WGS sequence"/>
</dbReference>
<name>A0AAE8M3D1_9HYPO</name>
<evidence type="ECO:0000313" key="1">
    <source>
        <dbReference type="EMBL" id="SPJ73419.1"/>
    </source>
</evidence>
<proteinExistence type="predicted"/>
<protein>
    <submittedName>
        <fullName evidence="1">Uncharacterized protein</fullName>
    </submittedName>
</protein>
<reference evidence="1" key="1">
    <citation type="submission" date="2018-03" db="EMBL/GenBank/DDBJ databases">
        <authorList>
            <person name="Guldener U."/>
        </authorList>
    </citation>
    <scope>NUCLEOTIDE SEQUENCE</scope>
</reference>
<keyword evidence="2" id="KW-1185">Reference proteome</keyword>